<dbReference type="GO" id="GO:0004775">
    <property type="term" value="F:succinate-CoA ligase (ADP-forming) activity"/>
    <property type="evidence" value="ECO:0007669"/>
    <property type="project" value="TreeGrafter"/>
</dbReference>
<dbReference type="GO" id="GO:0004776">
    <property type="term" value="F:succinate-CoA ligase (GDP-forming) activity"/>
    <property type="evidence" value="ECO:0007669"/>
    <property type="project" value="TreeGrafter"/>
</dbReference>
<dbReference type="GO" id="GO:0006099">
    <property type="term" value="P:tricarboxylic acid cycle"/>
    <property type="evidence" value="ECO:0007669"/>
    <property type="project" value="TreeGrafter"/>
</dbReference>
<dbReference type="AlphaFoldDB" id="A0A429ZS58"/>
<evidence type="ECO:0000313" key="4">
    <source>
        <dbReference type="Proteomes" id="UP000287239"/>
    </source>
</evidence>
<dbReference type="PANTHER" id="PTHR11117">
    <property type="entry name" value="SUCCINYL-COA LIGASE SUBUNIT ALPHA"/>
    <property type="match status" value="1"/>
</dbReference>
<name>A0A429ZS58_9ENTE</name>
<dbReference type="Gene3D" id="3.40.50.720">
    <property type="entry name" value="NAD(P)-binding Rossmann-like Domain"/>
    <property type="match status" value="1"/>
</dbReference>
<dbReference type="RefSeq" id="WP_126779164.1">
    <property type="nucleotide sequence ID" value="NZ_NGJU01000007.1"/>
</dbReference>
<dbReference type="Pfam" id="PF02629">
    <property type="entry name" value="CoA_binding"/>
    <property type="match status" value="1"/>
</dbReference>
<feature type="domain" description="CoA-binding" evidence="2">
    <location>
        <begin position="188"/>
        <end position="282"/>
    </location>
</feature>
<dbReference type="Proteomes" id="UP000287239">
    <property type="component" value="Unassembled WGS sequence"/>
</dbReference>
<gene>
    <name evidence="3" type="ORF">CBF35_06165</name>
</gene>
<sequence>MLQTLIIENSYQDSVVLMLLTSKLSQLPEVTRVSIMMGTPANKDILVAGGFDTPELKTASANDMVVMLEVTSSDQVAEIMQVVESELSNQKENSEVVSEKINSWEKALKNEPEANVALISLPGEYAALEIEQALDNDLHAFVFSDNVPLEEEVRLKRKAHEKGLLVMGPDCGTGIIHGLPLAFTNKNRQGQIGVIGASGTGIQEVTTLIHRYGQGVTNGIGTGGRDLATEVGAISMIDSIVALNADEETQVIVVISKPPAAEIAEKVLNVLRKVTKPVVTLFLGAKPTYHEEGLYHAYTLEEAAQLATKIIEGEEISYTPAPVKQLPLMTESQGIKGYYSGGTLAYEAAFLLADSLNLKHGQSPVGYTLKAGDHEIIDLGDDTYTQGKPHPMIDPEIRIAKIQDVLADQGTAVVLFDVVLGYGAHPDMAGALVPTIKTVLAEAAKEQRQLAFVAVVVGTAEDPQNMAQQIKQLTEIGVTVCENNVQAVRTALSVIGKTIEFIEKPLQAKAVSSLAKLPTVSRSLAELISQKPVIINLGLASFADAISENGGKVTHFEWRPSAGGDVELQKTLYFLNHYQFNDVTQEVN</sequence>
<evidence type="ECO:0000313" key="3">
    <source>
        <dbReference type="EMBL" id="RST96493.1"/>
    </source>
</evidence>
<comment type="caution">
    <text evidence="3">The sequence shown here is derived from an EMBL/GenBank/DDBJ whole genome shotgun (WGS) entry which is preliminary data.</text>
</comment>
<proteinExistence type="predicted"/>
<organism evidence="3 4">
    <name type="scientific">Vagococcus salmoninarum</name>
    <dbReference type="NCBI Taxonomy" id="2739"/>
    <lineage>
        <taxon>Bacteria</taxon>
        <taxon>Bacillati</taxon>
        <taxon>Bacillota</taxon>
        <taxon>Bacilli</taxon>
        <taxon>Lactobacillales</taxon>
        <taxon>Enterococcaceae</taxon>
        <taxon>Vagococcus</taxon>
    </lineage>
</organism>
<dbReference type="InterPro" id="IPR016102">
    <property type="entry name" value="Succinyl-CoA_synth-like"/>
</dbReference>
<dbReference type="GeneID" id="98567950"/>
<dbReference type="InterPro" id="IPR003781">
    <property type="entry name" value="CoA-bd"/>
</dbReference>
<dbReference type="NCBIfam" id="NF004760">
    <property type="entry name" value="PRK06091.1"/>
    <property type="match status" value="1"/>
</dbReference>
<dbReference type="GO" id="GO:0005829">
    <property type="term" value="C:cytosol"/>
    <property type="evidence" value="ECO:0007669"/>
    <property type="project" value="TreeGrafter"/>
</dbReference>
<protein>
    <submittedName>
        <fullName evidence="3">Acyl-CoA synthetase FdrA</fullName>
    </submittedName>
</protein>
<dbReference type="EMBL" id="NGJU01000007">
    <property type="protein sequence ID" value="RST96493.1"/>
    <property type="molecule type" value="Genomic_DNA"/>
</dbReference>
<dbReference type="GO" id="GO:0009361">
    <property type="term" value="C:succinate-CoA ligase complex (ADP-forming)"/>
    <property type="evidence" value="ECO:0007669"/>
    <property type="project" value="TreeGrafter"/>
</dbReference>
<evidence type="ECO:0000259" key="2">
    <source>
        <dbReference type="Pfam" id="PF02629"/>
    </source>
</evidence>
<accession>A0A429ZS58</accession>
<dbReference type="SUPFAM" id="SSF52210">
    <property type="entry name" value="Succinyl-CoA synthetase domains"/>
    <property type="match status" value="2"/>
</dbReference>
<dbReference type="OrthoDB" id="6193532at2"/>
<keyword evidence="4" id="KW-1185">Reference proteome</keyword>
<dbReference type="InterPro" id="IPR005811">
    <property type="entry name" value="SUCC_ACL_C"/>
</dbReference>
<reference evidence="3 4" key="1">
    <citation type="submission" date="2017-05" db="EMBL/GenBank/DDBJ databases">
        <title>Vagococcus spp. assemblies.</title>
        <authorList>
            <person name="Gulvik C.A."/>
        </authorList>
    </citation>
    <scope>NUCLEOTIDE SEQUENCE [LARGE SCALE GENOMIC DNA]</scope>
    <source>
        <strain evidence="3 4">NCFB 2777</strain>
    </source>
</reference>
<dbReference type="PANTHER" id="PTHR11117:SF24">
    <property type="entry name" value="PROTEIN FDRA"/>
    <property type="match status" value="1"/>
</dbReference>
<feature type="domain" description="ATP-citrate synthase/succinyl-CoA ligase C-terminal" evidence="1">
    <location>
        <begin position="339"/>
        <end position="492"/>
    </location>
</feature>
<dbReference type="Pfam" id="PF00549">
    <property type="entry name" value="Ligase_CoA"/>
    <property type="match status" value="1"/>
</dbReference>
<dbReference type="Gene3D" id="3.40.50.261">
    <property type="entry name" value="Succinyl-CoA synthetase domains"/>
    <property type="match status" value="2"/>
</dbReference>
<evidence type="ECO:0000259" key="1">
    <source>
        <dbReference type="Pfam" id="PF00549"/>
    </source>
</evidence>